<keyword evidence="3" id="KW-1185">Reference proteome</keyword>
<reference evidence="2 3" key="1">
    <citation type="submission" date="2021-05" db="EMBL/GenBank/DDBJ databases">
        <title>Genome Assembly of Synthetic Allotetraploid Brassica napus Reveals Homoeologous Exchanges between Subgenomes.</title>
        <authorList>
            <person name="Davis J.T."/>
        </authorList>
    </citation>
    <scope>NUCLEOTIDE SEQUENCE [LARGE SCALE GENOMIC DNA]</scope>
    <source>
        <strain evidence="3">cv. Da-Ae</strain>
        <tissue evidence="2">Seedling</tissue>
    </source>
</reference>
<evidence type="ECO:0000313" key="3">
    <source>
        <dbReference type="Proteomes" id="UP000824890"/>
    </source>
</evidence>
<name>A0ABQ7YAJ3_BRANA</name>
<accession>A0ABQ7YAJ3</accession>
<gene>
    <name evidence="2" type="ORF">HID58_081494</name>
</gene>
<evidence type="ECO:0000256" key="1">
    <source>
        <dbReference type="SAM" id="Phobius"/>
    </source>
</evidence>
<dbReference type="EMBL" id="JAGKQM010000018">
    <property type="protein sequence ID" value="KAH0864283.1"/>
    <property type="molecule type" value="Genomic_DNA"/>
</dbReference>
<feature type="non-terminal residue" evidence="2">
    <location>
        <position position="1"/>
    </location>
</feature>
<comment type="caution">
    <text evidence="2">The sequence shown here is derived from an EMBL/GenBank/DDBJ whole genome shotgun (WGS) entry which is preliminary data.</text>
</comment>
<organism evidence="2 3">
    <name type="scientific">Brassica napus</name>
    <name type="common">Rape</name>
    <dbReference type="NCBI Taxonomy" id="3708"/>
    <lineage>
        <taxon>Eukaryota</taxon>
        <taxon>Viridiplantae</taxon>
        <taxon>Streptophyta</taxon>
        <taxon>Embryophyta</taxon>
        <taxon>Tracheophyta</taxon>
        <taxon>Spermatophyta</taxon>
        <taxon>Magnoliopsida</taxon>
        <taxon>eudicotyledons</taxon>
        <taxon>Gunneridae</taxon>
        <taxon>Pentapetalae</taxon>
        <taxon>rosids</taxon>
        <taxon>malvids</taxon>
        <taxon>Brassicales</taxon>
        <taxon>Brassicaceae</taxon>
        <taxon>Brassiceae</taxon>
        <taxon>Brassica</taxon>
    </lineage>
</organism>
<dbReference type="Proteomes" id="UP000824890">
    <property type="component" value="Unassembled WGS sequence"/>
</dbReference>
<sequence>HHGVFEGFGLSGGRDSSGFAVLCFVFALRRASLILCLLMGVILLCLLSFRRKLTVVSCPLRCSAARFVCALLARRDRSSAINSSASVCQYFTDASATGLFVSSPFLSELRLEWTVTDVMAGPRLGQPCFACPPVAVAFGTVCGPSDCSPVANSTDLLSCYRFRYQGQEVIY</sequence>
<evidence type="ECO:0000313" key="2">
    <source>
        <dbReference type="EMBL" id="KAH0864283.1"/>
    </source>
</evidence>
<keyword evidence="1" id="KW-1133">Transmembrane helix</keyword>
<protein>
    <submittedName>
        <fullName evidence="2">Uncharacterized protein</fullName>
    </submittedName>
</protein>
<keyword evidence="1" id="KW-0472">Membrane</keyword>
<keyword evidence="1" id="KW-0812">Transmembrane</keyword>
<feature type="transmembrane region" description="Helical" evidence="1">
    <location>
        <begin position="19"/>
        <end position="47"/>
    </location>
</feature>
<proteinExistence type="predicted"/>